<accession>A0A6G6XJH0</accession>
<dbReference type="GeneID" id="64766494"/>
<evidence type="ECO:0000313" key="2">
    <source>
        <dbReference type="Proteomes" id="UP000503093"/>
    </source>
</evidence>
<reference evidence="1 2" key="1">
    <citation type="submission" date="2020-01" db="EMBL/GenBank/DDBJ databases">
        <authorList>
            <person name="Alvaro L.E."/>
            <person name="Baker K.N."/>
            <person name="Baxter I.S."/>
            <person name="Brown M.R."/>
            <person name="Driscoll K.D."/>
            <person name="Elrubaie J.M."/>
            <person name="Feith S.L."/>
            <person name="Indihar D.F."/>
            <person name="Knoch V.T."/>
            <person name="Koirtyohann K.M."/>
            <person name="Kratz M.A."/>
            <person name="Lear A.H."/>
            <person name="Lindblom K.E."/>
            <person name="Marcus E.R."/>
            <person name="Murphy M.E."/>
            <person name="Sensor R."/>
            <person name="Sherman S.J."/>
            <person name="Swift V.R."/>
            <person name="White K.E."/>
            <person name="Wills S.J."/>
            <person name="Gatt S.M."/>
            <person name="Lohbauer S.A."/>
            <person name="Power T.R."/>
            <person name="Rosales K.A."/>
            <person name="Sisson B.M."/>
            <person name="Isern S."/>
            <person name="Michael S.F."/>
            <person name="Sunnen C.N."/>
            <person name="Garlena R.A."/>
            <person name="Russell D.A."/>
            <person name="Pope W.H."/>
            <person name="Jacobs-Sera D."/>
            <person name="Hatfull G.F."/>
        </authorList>
    </citation>
    <scope>NUCLEOTIDE SEQUENCE [LARGE SCALE GENOMIC DNA]</scope>
</reference>
<dbReference type="RefSeq" id="YP_010059262.1">
    <property type="nucleotide sequence ID" value="NC_054725.1"/>
</dbReference>
<protein>
    <submittedName>
        <fullName evidence="1">Uncharacterized protein</fullName>
    </submittedName>
</protein>
<sequence>MLFIAAILIALLVLLALDPKSVLRTPVGKLFR</sequence>
<dbReference type="EMBL" id="MN908687">
    <property type="protein sequence ID" value="QIG58164.1"/>
    <property type="molecule type" value="Genomic_DNA"/>
</dbReference>
<name>A0A6G6XJH0_9CAUD</name>
<dbReference type="KEGG" id="vg:64766494"/>
<gene>
    <name evidence="1" type="primary">12</name>
    <name evidence="1" type="ORF">SEA_SKOG_12</name>
</gene>
<evidence type="ECO:0000313" key="1">
    <source>
        <dbReference type="EMBL" id="QIG58164.1"/>
    </source>
</evidence>
<organism evidence="1 2">
    <name type="scientific">Gordonia phage Skog</name>
    <dbReference type="NCBI Taxonomy" id="2704033"/>
    <lineage>
        <taxon>Viruses</taxon>
        <taxon>Duplodnaviria</taxon>
        <taxon>Heunggongvirae</taxon>
        <taxon>Uroviricota</taxon>
        <taxon>Caudoviricetes</taxon>
        <taxon>Skogvirus</taxon>
        <taxon>Skogvirus Skog</taxon>
    </lineage>
</organism>
<proteinExistence type="predicted"/>
<keyword evidence="2" id="KW-1185">Reference proteome</keyword>
<dbReference type="Proteomes" id="UP000503093">
    <property type="component" value="Segment"/>
</dbReference>